<dbReference type="EMBL" id="MU620932">
    <property type="protein sequence ID" value="KAI8578125.1"/>
    <property type="molecule type" value="Genomic_DNA"/>
</dbReference>
<dbReference type="FunFam" id="3.10.20.90:FF:000205">
    <property type="entry name" value="2'-5'-oligoadenylate synthase-like protein 2"/>
    <property type="match status" value="1"/>
</dbReference>
<evidence type="ECO:0000313" key="4">
    <source>
        <dbReference type="EMBL" id="KAI8578125.1"/>
    </source>
</evidence>
<feature type="domain" description="UBA" evidence="2">
    <location>
        <begin position="246"/>
        <end position="290"/>
    </location>
</feature>
<dbReference type="GeneID" id="75915541"/>
<feature type="compositionally biased region" description="Polar residues" evidence="1">
    <location>
        <begin position="84"/>
        <end position="101"/>
    </location>
</feature>
<dbReference type="PRINTS" id="PR00348">
    <property type="entry name" value="UBIQUITIN"/>
</dbReference>
<dbReference type="PROSITE" id="PS50053">
    <property type="entry name" value="UBIQUITIN_2"/>
    <property type="match status" value="1"/>
</dbReference>
<dbReference type="SUPFAM" id="SSF54236">
    <property type="entry name" value="Ubiquitin-like"/>
    <property type="match status" value="1"/>
</dbReference>
<reference evidence="4" key="2">
    <citation type="journal article" date="2022" name="Proc. Natl. Acad. Sci. U.S.A.">
        <title>Diploid-dominant life cycles characterize the early evolution of Fungi.</title>
        <authorList>
            <person name="Amses K.R."/>
            <person name="Simmons D.R."/>
            <person name="Longcore J.E."/>
            <person name="Mondo S.J."/>
            <person name="Seto K."/>
            <person name="Jeronimo G.H."/>
            <person name="Bonds A.E."/>
            <person name="Quandt C.A."/>
            <person name="Davis W.J."/>
            <person name="Chang Y."/>
            <person name="Federici B.A."/>
            <person name="Kuo A."/>
            <person name="LaButti K."/>
            <person name="Pangilinan J."/>
            <person name="Andreopoulos W."/>
            <person name="Tritt A."/>
            <person name="Riley R."/>
            <person name="Hundley H."/>
            <person name="Johnson J."/>
            <person name="Lipzen A."/>
            <person name="Barry K."/>
            <person name="Lang B.F."/>
            <person name="Cuomo C.A."/>
            <person name="Buchler N.E."/>
            <person name="Grigoriev I.V."/>
            <person name="Spatafora J.W."/>
            <person name="Stajich J.E."/>
            <person name="James T.Y."/>
        </authorList>
    </citation>
    <scope>NUCLEOTIDE SEQUENCE</scope>
    <source>
        <strain evidence="4">AG</strain>
    </source>
</reference>
<dbReference type="PROSITE" id="PS50030">
    <property type="entry name" value="UBA"/>
    <property type="match status" value="1"/>
</dbReference>
<dbReference type="CDD" id="cd14399">
    <property type="entry name" value="UBA_PLICs"/>
    <property type="match status" value="1"/>
</dbReference>
<dbReference type="AlphaFoldDB" id="A0AAD5E9I2"/>
<protein>
    <submittedName>
        <fullName evidence="4">Uncharacterized protein</fullName>
    </submittedName>
</protein>
<dbReference type="InterPro" id="IPR015940">
    <property type="entry name" value="UBA"/>
</dbReference>
<feature type="domain" description="Ubiquitin-like" evidence="3">
    <location>
        <begin position="3"/>
        <end position="72"/>
    </location>
</feature>
<feature type="region of interest" description="Disordered" evidence="1">
    <location>
        <begin position="73"/>
        <end position="102"/>
    </location>
</feature>
<dbReference type="InterPro" id="IPR029071">
    <property type="entry name" value="Ubiquitin-like_domsf"/>
</dbReference>
<name>A0AAD5E9I2_UMBRA</name>
<dbReference type="RefSeq" id="XP_051443129.1">
    <property type="nucleotide sequence ID" value="XM_051590197.1"/>
</dbReference>
<dbReference type="GO" id="GO:0005829">
    <property type="term" value="C:cytosol"/>
    <property type="evidence" value="ECO:0007669"/>
    <property type="project" value="TreeGrafter"/>
</dbReference>
<dbReference type="InterPro" id="IPR019956">
    <property type="entry name" value="Ubiquitin_dom"/>
</dbReference>
<dbReference type="CDD" id="cd16106">
    <property type="entry name" value="Ubl_Dsk2p_like"/>
    <property type="match status" value="1"/>
</dbReference>
<proteinExistence type="predicted"/>
<dbReference type="SMART" id="SM00165">
    <property type="entry name" value="UBA"/>
    <property type="match status" value="1"/>
</dbReference>
<evidence type="ECO:0000313" key="5">
    <source>
        <dbReference type="Proteomes" id="UP001206595"/>
    </source>
</evidence>
<sequence length="293" mass="31176">MSININIKSSSDKKFVITIEPSKTILDLKEAIAAQTDVPADRQRLIFSGRVLKDNDLLSDYKVADGNTIHMVKGAAPNQPKAPPTSQASVQSPITSPSATPANPFAALGGAGGMNPWGMGGGMGGGMGAAGLGGAAPDQNMMNQMLQNPMFAQYMSTMLQNPAVLDSIISTNPHLSSMGPEIRQMMQSPEFRQMISNPDTIRQMAQMSSAMQEQQGSAAAPPFNPFAAFGNPMLQQNTSAPTDNRPPEERFQVQLQQLNEMGLWDAAKNIRALQTTNGDVNAAIEILFSGGNI</sequence>
<dbReference type="Gene3D" id="3.10.20.90">
    <property type="entry name" value="Phosphatidylinositol 3-kinase Catalytic Subunit, Chain A, domain 1"/>
    <property type="match status" value="1"/>
</dbReference>
<dbReference type="SMART" id="SM00213">
    <property type="entry name" value="UBQ"/>
    <property type="match status" value="1"/>
</dbReference>
<dbReference type="PANTHER" id="PTHR10677:SF3">
    <property type="entry name" value="FI07626P-RELATED"/>
    <property type="match status" value="1"/>
</dbReference>
<dbReference type="GO" id="GO:0031593">
    <property type="term" value="F:polyubiquitin modification-dependent protein binding"/>
    <property type="evidence" value="ECO:0007669"/>
    <property type="project" value="TreeGrafter"/>
</dbReference>
<evidence type="ECO:0000259" key="2">
    <source>
        <dbReference type="PROSITE" id="PS50030"/>
    </source>
</evidence>
<evidence type="ECO:0000259" key="3">
    <source>
        <dbReference type="PROSITE" id="PS50053"/>
    </source>
</evidence>
<dbReference type="InterPro" id="IPR000626">
    <property type="entry name" value="Ubiquitin-like_dom"/>
</dbReference>
<dbReference type="Proteomes" id="UP001206595">
    <property type="component" value="Unassembled WGS sequence"/>
</dbReference>
<dbReference type="GO" id="GO:0006511">
    <property type="term" value="P:ubiquitin-dependent protein catabolic process"/>
    <property type="evidence" value="ECO:0007669"/>
    <property type="project" value="TreeGrafter"/>
</dbReference>
<dbReference type="SUPFAM" id="SSF46934">
    <property type="entry name" value="UBA-like"/>
    <property type="match status" value="1"/>
</dbReference>
<organism evidence="4 5">
    <name type="scientific">Umbelopsis ramanniana AG</name>
    <dbReference type="NCBI Taxonomy" id="1314678"/>
    <lineage>
        <taxon>Eukaryota</taxon>
        <taxon>Fungi</taxon>
        <taxon>Fungi incertae sedis</taxon>
        <taxon>Mucoromycota</taxon>
        <taxon>Mucoromycotina</taxon>
        <taxon>Umbelopsidomycetes</taxon>
        <taxon>Umbelopsidales</taxon>
        <taxon>Umbelopsidaceae</taxon>
        <taxon>Umbelopsis</taxon>
    </lineage>
</organism>
<comment type="caution">
    <text evidence="4">The sequence shown here is derived from an EMBL/GenBank/DDBJ whole genome shotgun (WGS) entry which is preliminary data.</text>
</comment>
<accession>A0AAD5E9I2</accession>
<reference evidence="4" key="1">
    <citation type="submission" date="2021-06" db="EMBL/GenBank/DDBJ databases">
        <authorList>
            <consortium name="DOE Joint Genome Institute"/>
            <person name="Mondo S.J."/>
            <person name="Amses K.R."/>
            <person name="Simmons D.R."/>
            <person name="Longcore J.E."/>
            <person name="Seto K."/>
            <person name="Alves G.H."/>
            <person name="Bonds A.E."/>
            <person name="Quandt C.A."/>
            <person name="Davis W.J."/>
            <person name="Chang Y."/>
            <person name="Letcher P.M."/>
            <person name="Powell M.J."/>
            <person name="Kuo A."/>
            <person name="Labutti K."/>
            <person name="Pangilinan J."/>
            <person name="Andreopoulos W."/>
            <person name="Tritt A."/>
            <person name="Riley R."/>
            <person name="Hundley H."/>
            <person name="Johnson J."/>
            <person name="Lipzen A."/>
            <person name="Barry K."/>
            <person name="Berbee M.L."/>
            <person name="Buchler N.E."/>
            <person name="Grigoriev I.V."/>
            <person name="Spatafora J.W."/>
            <person name="Stajich J.E."/>
            <person name="James T.Y."/>
        </authorList>
    </citation>
    <scope>NUCLEOTIDE SEQUENCE</scope>
    <source>
        <strain evidence="4">AG</strain>
    </source>
</reference>
<dbReference type="Pfam" id="PF23195">
    <property type="entry name" value="UBQLN1"/>
    <property type="match status" value="1"/>
</dbReference>
<dbReference type="PROSITE" id="PS00299">
    <property type="entry name" value="UBIQUITIN_1"/>
    <property type="match status" value="1"/>
</dbReference>
<dbReference type="InterPro" id="IPR009060">
    <property type="entry name" value="UBA-like_sf"/>
</dbReference>
<dbReference type="InterPro" id="IPR019954">
    <property type="entry name" value="Ubiquitin_CS"/>
</dbReference>
<keyword evidence="5" id="KW-1185">Reference proteome</keyword>
<dbReference type="Pfam" id="PF00627">
    <property type="entry name" value="UBA"/>
    <property type="match status" value="1"/>
</dbReference>
<dbReference type="Pfam" id="PF00240">
    <property type="entry name" value="ubiquitin"/>
    <property type="match status" value="1"/>
</dbReference>
<evidence type="ECO:0000256" key="1">
    <source>
        <dbReference type="SAM" id="MobiDB-lite"/>
    </source>
</evidence>
<dbReference type="InterPro" id="IPR006636">
    <property type="entry name" value="STI1_HS-bd"/>
</dbReference>
<dbReference type="Gene3D" id="1.10.8.10">
    <property type="entry name" value="DNA helicase RuvA subunit, C-terminal domain"/>
    <property type="match status" value="1"/>
</dbReference>
<dbReference type="InterPro" id="IPR015496">
    <property type="entry name" value="Ubiquilin"/>
</dbReference>
<dbReference type="PANTHER" id="PTHR10677">
    <property type="entry name" value="UBIQUILIN"/>
    <property type="match status" value="1"/>
</dbReference>
<gene>
    <name evidence="4" type="ORF">K450DRAFT_248224</name>
</gene>
<dbReference type="SMART" id="SM00727">
    <property type="entry name" value="STI1"/>
    <property type="match status" value="2"/>
</dbReference>